<dbReference type="GeneID" id="107760020"/>
<dbReference type="Gene3D" id="3.30.70.270">
    <property type="match status" value="1"/>
</dbReference>
<proteinExistence type="predicted"/>
<dbReference type="STRING" id="4097.A0A1S3X0M0"/>
<sequence>MTNDGIEVDPKKIEAVQCWPRPSTTTEIMSFLGLVGYYRHFMEGLSSIAAPLTKLTQKGTLLRWSVECEESFQKLKTSLTTSSVLALLSRSGLYMVYYDSSHVGLECVLMQSGRVITYALYQLKPHKKNYMVHDFDLAAIVHALMI</sequence>
<dbReference type="InterPro" id="IPR041577">
    <property type="entry name" value="RT_RNaseH_2"/>
</dbReference>
<dbReference type="SMR" id="A0A1S3X0M0"/>
<dbReference type="PANTHER" id="PTHR34072:SF52">
    <property type="entry name" value="RIBONUCLEASE H"/>
    <property type="match status" value="1"/>
</dbReference>
<dbReference type="Pfam" id="PF17919">
    <property type="entry name" value="RT_RNaseH_2"/>
    <property type="match status" value="1"/>
</dbReference>
<keyword evidence="1" id="KW-1185">Reference proteome</keyword>
<dbReference type="OMA" id="KYWITRT"/>
<gene>
    <name evidence="2" type="primary">LOC107760020</name>
</gene>
<accession>A0A1S3X0M0</accession>
<dbReference type="PaxDb" id="4097-A0A1S3X0M0"/>
<name>A0A1S3X0M0_TOBAC</name>
<evidence type="ECO:0000313" key="2">
    <source>
        <dbReference type="RefSeq" id="XP_016433525.2"/>
    </source>
</evidence>
<organism evidence="1 2">
    <name type="scientific">Nicotiana tabacum</name>
    <name type="common">Common tobacco</name>
    <dbReference type="NCBI Taxonomy" id="4097"/>
    <lineage>
        <taxon>Eukaryota</taxon>
        <taxon>Viridiplantae</taxon>
        <taxon>Streptophyta</taxon>
        <taxon>Embryophyta</taxon>
        <taxon>Tracheophyta</taxon>
        <taxon>Spermatophyta</taxon>
        <taxon>Magnoliopsida</taxon>
        <taxon>eudicotyledons</taxon>
        <taxon>Gunneridae</taxon>
        <taxon>Pentapetalae</taxon>
        <taxon>asterids</taxon>
        <taxon>lamiids</taxon>
        <taxon>Solanales</taxon>
        <taxon>Solanaceae</taxon>
        <taxon>Nicotianoideae</taxon>
        <taxon>Nicotianeae</taxon>
        <taxon>Nicotiana</taxon>
    </lineage>
</organism>
<dbReference type="KEGG" id="nta:107760020"/>
<dbReference type="Proteomes" id="UP000790787">
    <property type="component" value="Chromosome 4"/>
</dbReference>
<evidence type="ECO:0000313" key="1">
    <source>
        <dbReference type="Proteomes" id="UP000790787"/>
    </source>
</evidence>
<reference evidence="2" key="2">
    <citation type="submission" date="2025-08" db="UniProtKB">
        <authorList>
            <consortium name="RefSeq"/>
        </authorList>
    </citation>
    <scope>IDENTIFICATION</scope>
    <source>
        <tissue evidence="2">Leaf</tissue>
    </source>
</reference>
<dbReference type="SUPFAM" id="SSF56672">
    <property type="entry name" value="DNA/RNA polymerases"/>
    <property type="match status" value="1"/>
</dbReference>
<dbReference type="InterPro" id="IPR043128">
    <property type="entry name" value="Rev_trsase/Diguanyl_cyclase"/>
</dbReference>
<protein>
    <submittedName>
        <fullName evidence="2">Mitochondrial protein AtMg00860</fullName>
    </submittedName>
</protein>
<dbReference type="OrthoDB" id="1288003at2759"/>
<dbReference type="FunFam" id="3.30.70.270:FF:000020">
    <property type="entry name" value="Transposon Tf2-6 polyprotein-like Protein"/>
    <property type="match status" value="1"/>
</dbReference>
<dbReference type="PANTHER" id="PTHR34072">
    <property type="entry name" value="ENZYMATIC POLYPROTEIN-RELATED"/>
    <property type="match status" value="1"/>
</dbReference>
<dbReference type="RefSeq" id="XP_016433525.2">
    <property type="nucleotide sequence ID" value="XM_016578039.2"/>
</dbReference>
<reference evidence="1" key="1">
    <citation type="journal article" date="2014" name="Nat. Commun.">
        <title>The tobacco genome sequence and its comparison with those of tomato and potato.</title>
        <authorList>
            <person name="Sierro N."/>
            <person name="Battey J.N."/>
            <person name="Ouadi S."/>
            <person name="Bakaher N."/>
            <person name="Bovet L."/>
            <person name="Willig A."/>
            <person name="Goepfert S."/>
            <person name="Peitsch M.C."/>
            <person name="Ivanov N.V."/>
        </authorList>
    </citation>
    <scope>NUCLEOTIDE SEQUENCE [LARGE SCALE GENOMIC DNA]</scope>
</reference>
<dbReference type="AlphaFoldDB" id="A0A1S3X0M0"/>
<dbReference type="RefSeq" id="XP_016433525.1">
    <property type="nucleotide sequence ID" value="XM_016578039.1"/>
</dbReference>
<dbReference type="InterPro" id="IPR043502">
    <property type="entry name" value="DNA/RNA_pol_sf"/>
</dbReference>